<comment type="caution">
    <text evidence="3">The sequence shown here is derived from an EMBL/GenBank/DDBJ whole genome shotgun (WGS) entry which is preliminary data.</text>
</comment>
<dbReference type="Pfam" id="PF00149">
    <property type="entry name" value="Metallophos"/>
    <property type="match status" value="1"/>
</dbReference>
<organism evidence="3 4">
    <name type="scientific">Saccharibacter floricola DSM 15669</name>
    <dbReference type="NCBI Taxonomy" id="1123227"/>
    <lineage>
        <taxon>Bacteria</taxon>
        <taxon>Pseudomonadati</taxon>
        <taxon>Pseudomonadota</taxon>
        <taxon>Alphaproteobacteria</taxon>
        <taxon>Acetobacterales</taxon>
        <taxon>Acetobacteraceae</taxon>
        <taxon>Saccharibacter</taxon>
    </lineage>
</organism>
<keyword evidence="1" id="KW-0378">Hydrolase</keyword>
<dbReference type="PIRSF" id="PIRSF033091">
    <property type="entry name" value="Pesterase_YhaO"/>
    <property type="match status" value="1"/>
</dbReference>
<keyword evidence="3" id="KW-0540">Nuclease</keyword>
<dbReference type="EMBL" id="BAQD01000003">
    <property type="protein sequence ID" value="GBQ05122.1"/>
    <property type="molecule type" value="Genomic_DNA"/>
</dbReference>
<dbReference type="InterPro" id="IPR014576">
    <property type="entry name" value="Pesterase_YhaO"/>
</dbReference>
<dbReference type="PANTHER" id="PTHR30337">
    <property type="entry name" value="COMPONENT OF ATP-DEPENDENT DSDNA EXONUCLEASE"/>
    <property type="match status" value="1"/>
</dbReference>
<evidence type="ECO:0000313" key="4">
    <source>
        <dbReference type="Proteomes" id="UP001062901"/>
    </source>
</evidence>
<dbReference type="InterPro" id="IPR029052">
    <property type="entry name" value="Metallo-depent_PP-like"/>
</dbReference>
<sequence>MSSFRFLHAADIHLDSPLRGLDRYDSLPKDEIRHATRRALENLVELAITEKVAFVLLAGDLYDGPWKDSHTGLFMVKMLTQLTRAGIEVFSLSGNHDAVSIVQQQFHMPEGVHHFSSQKAETILLEKWNVALHGRSFPKRHVPDDFALHYPAAHEGFLNIGVLHTSLEGVSDGHDSYAPCTLDELNSKGYDYWALGHVHRAQIVQQTPSWVVYPGVLQGRHIQETGMCGVMLADVDNGQITDVRPVACDVLRWNPITVDLTGADAPFELEERVQHALKEVFTAHPDRSLVVRITLTGQTSLHGFLCGRTDWKDTFHALPELIKEDTRSLGIEKIIINTSEPRAETTLHHEALNQSFTEAMADLVNAKEKDQEFAAFLAQLPDDIKSALPSPYDEDTLDDARSALTYRLKGGAL</sequence>
<dbReference type="CDD" id="cd00840">
    <property type="entry name" value="MPP_Mre11_N"/>
    <property type="match status" value="1"/>
</dbReference>
<dbReference type="Proteomes" id="UP001062901">
    <property type="component" value="Unassembled WGS sequence"/>
</dbReference>
<dbReference type="SUPFAM" id="SSF56300">
    <property type="entry name" value="Metallo-dependent phosphatases"/>
    <property type="match status" value="1"/>
</dbReference>
<dbReference type="InterPro" id="IPR041796">
    <property type="entry name" value="Mre11_N"/>
</dbReference>
<dbReference type="RefSeq" id="WP_018979857.1">
    <property type="nucleotide sequence ID" value="NZ_BAQD01000003.1"/>
</dbReference>
<reference evidence="3" key="1">
    <citation type="submission" date="2013-04" db="EMBL/GenBank/DDBJ databases">
        <title>The genome sequencing project of 58 acetic acid bacteria.</title>
        <authorList>
            <person name="Okamoto-Kainuma A."/>
            <person name="Ishikawa M."/>
            <person name="Umino S."/>
            <person name="Koizumi Y."/>
            <person name="Shiwa Y."/>
            <person name="Yoshikawa H."/>
            <person name="Matsutani M."/>
            <person name="Matsushita K."/>
        </authorList>
    </citation>
    <scope>NUCLEOTIDE SEQUENCE</scope>
    <source>
        <strain evidence="3">DSM 15669</strain>
    </source>
</reference>
<gene>
    <name evidence="3" type="ORF">AA15669_0313</name>
</gene>
<feature type="domain" description="Calcineurin-like phosphoesterase" evidence="2">
    <location>
        <begin position="4"/>
        <end position="200"/>
    </location>
</feature>
<keyword evidence="4" id="KW-1185">Reference proteome</keyword>
<proteinExistence type="predicted"/>
<dbReference type="GO" id="GO:0004527">
    <property type="term" value="F:exonuclease activity"/>
    <property type="evidence" value="ECO:0007669"/>
    <property type="project" value="UniProtKB-KW"/>
</dbReference>
<dbReference type="PANTHER" id="PTHR30337:SF7">
    <property type="entry name" value="PHOSPHOESTERASE"/>
    <property type="match status" value="1"/>
</dbReference>
<accession>A0ABQ0NWZ9</accession>
<dbReference type="Gene3D" id="3.60.21.10">
    <property type="match status" value="1"/>
</dbReference>
<dbReference type="InterPro" id="IPR004843">
    <property type="entry name" value="Calcineurin-like_PHP"/>
</dbReference>
<name>A0ABQ0NWZ9_9PROT</name>
<evidence type="ECO:0000259" key="2">
    <source>
        <dbReference type="Pfam" id="PF00149"/>
    </source>
</evidence>
<evidence type="ECO:0000256" key="1">
    <source>
        <dbReference type="ARBA" id="ARBA00022801"/>
    </source>
</evidence>
<dbReference type="InterPro" id="IPR050535">
    <property type="entry name" value="DNA_Repair-Maintenance_Comp"/>
</dbReference>
<evidence type="ECO:0000313" key="3">
    <source>
        <dbReference type="EMBL" id="GBQ05122.1"/>
    </source>
</evidence>
<protein>
    <submittedName>
        <fullName evidence="3">Exonuclease</fullName>
    </submittedName>
</protein>
<keyword evidence="3" id="KW-0269">Exonuclease</keyword>